<name>A0A8J2RUS4_9CRUS</name>
<dbReference type="Pfam" id="PF01019">
    <property type="entry name" value="G_glu_transpept"/>
    <property type="match status" value="1"/>
</dbReference>
<evidence type="ECO:0000313" key="3">
    <source>
        <dbReference type="EMBL" id="CAH0108930.1"/>
    </source>
</evidence>
<dbReference type="GO" id="GO:0005886">
    <property type="term" value="C:plasma membrane"/>
    <property type="evidence" value="ECO:0007669"/>
    <property type="project" value="TreeGrafter"/>
</dbReference>
<proteinExistence type="predicted"/>
<dbReference type="GO" id="GO:0036374">
    <property type="term" value="F:glutathione hydrolase activity"/>
    <property type="evidence" value="ECO:0007669"/>
    <property type="project" value="InterPro"/>
</dbReference>
<dbReference type="InterPro" id="IPR029055">
    <property type="entry name" value="Ntn_hydrolases_N"/>
</dbReference>
<keyword evidence="2" id="KW-0812">Transmembrane</keyword>
<protein>
    <submittedName>
        <fullName evidence="3">Uncharacterized protein</fullName>
    </submittedName>
</protein>
<dbReference type="OrthoDB" id="2015213at2759"/>
<dbReference type="InterPro" id="IPR043138">
    <property type="entry name" value="GGT_lsub"/>
</dbReference>
<feature type="transmembrane region" description="Helical" evidence="2">
    <location>
        <begin position="29"/>
        <end position="51"/>
    </location>
</feature>
<dbReference type="PANTHER" id="PTHR11686">
    <property type="entry name" value="GAMMA GLUTAMYL TRANSPEPTIDASE"/>
    <property type="match status" value="1"/>
</dbReference>
<evidence type="ECO:0000256" key="2">
    <source>
        <dbReference type="SAM" id="Phobius"/>
    </source>
</evidence>
<dbReference type="Gene3D" id="3.60.20.40">
    <property type="match status" value="1"/>
</dbReference>
<evidence type="ECO:0000313" key="4">
    <source>
        <dbReference type="Proteomes" id="UP000789390"/>
    </source>
</evidence>
<dbReference type="GO" id="GO:0006751">
    <property type="term" value="P:glutathione catabolic process"/>
    <property type="evidence" value="ECO:0007669"/>
    <property type="project" value="InterPro"/>
</dbReference>
<keyword evidence="2" id="KW-0472">Membrane</keyword>
<dbReference type="AlphaFoldDB" id="A0A8J2RUS4"/>
<keyword evidence="4" id="KW-1185">Reference proteome</keyword>
<dbReference type="SUPFAM" id="SSF56235">
    <property type="entry name" value="N-terminal nucleophile aminohydrolases (Ntn hydrolases)"/>
    <property type="match status" value="1"/>
</dbReference>
<comment type="caution">
    <text evidence="3">The sequence shown here is derived from an EMBL/GenBank/DDBJ whole genome shotgun (WGS) entry which is preliminary data.</text>
</comment>
<dbReference type="PANTHER" id="PTHR11686:SF54">
    <property type="entry name" value="GLUTATHIONE HYDROLASE 7"/>
    <property type="match status" value="1"/>
</dbReference>
<dbReference type="PRINTS" id="PR01210">
    <property type="entry name" value="GGTRANSPTASE"/>
</dbReference>
<dbReference type="InterPro" id="IPR043137">
    <property type="entry name" value="GGT_ssub_C"/>
</dbReference>
<gene>
    <name evidence="3" type="ORF">DGAL_LOCUS12388</name>
</gene>
<dbReference type="Gene3D" id="1.10.246.130">
    <property type="match status" value="1"/>
</dbReference>
<dbReference type="EMBL" id="CAKKLH010000289">
    <property type="protein sequence ID" value="CAH0108930.1"/>
    <property type="molecule type" value="Genomic_DNA"/>
</dbReference>
<feature type="binding site" evidence="1">
    <location>
        <position position="476"/>
    </location>
    <ligand>
        <name>L-glutamate</name>
        <dbReference type="ChEBI" id="CHEBI:29985"/>
    </ligand>
</feature>
<keyword evidence="2" id="KW-1133">Transmembrane helix</keyword>
<evidence type="ECO:0000256" key="1">
    <source>
        <dbReference type="PIRSR" id="PIRSR600101-2"/>
    </source>
</evidence>
<dbReference type="Proteomes" id="UP000789390">
    <property type="component" value="Unassembled WGS sequence"/>
</dbReference>
<sequence>METIPLSPTHKRTRFGNCCSGQQNDGLRVIVFCFGVLCICVTIALVISIYLGDPEILPRGAVATDSQQCSQIGVDTLQKGGNAIDAAVASMFCMCVVNPHITSLGGGGAMIVLNHLTSKPAVVINFQDAAPGPVNTTLIVDGRGPVAVGIPGLLSGLWESHKKFGKLKWADLLQPSIQLSNLGINVSSQLAGAVQGIPNDSPLRRSQLFFPNNIPLAEGQVIRQPAFGKLLDSLAQNENGAEEFYKGKSGMKLVNFMTKLGADWTMEELGKYQAREETAITGTYGKTTLYTSSAPTSGPQLISLLNIVSGFEFSARDYLTLGYTHDMIETMRMTQNQVSQLGDPSFKNDVASVVATMTNKTLANEVRKQIHPNVILPNSDVPLMPEPAASVVSVMDNEEIYVAIVSGLNSVFGAHLVTPDGYVLNNAMASFYNDPSLPNNLGDKAGQRPFQGLLPVIATETNGRCGTRFVTGSADATLLAQVIMNLLQFNQSAADAIRSARIHTKPQTTSLDLEDMPLAHLPDILIDSLTKMGHTVLLRPAPYPSVNLVLKNGDVLSSQSDGRGGGYAVKYGP</sequence>
<accession>A0A8J2RUS4</accession>
<reference evidence="3" key="1">
    <citation type="submission" date="2021-11" db="EMBL/GenBank/DDBJ databases">
        <authorList>
            <person name="Schell T."/>
        </authorList>
    </citation>
    <scope>NUCLEOTIDE SEQUENCE</scope>
    <source>
        <strain evidence="3">M5</strain>
    </source>
</reference>
<organism evidence="3 4">
    <name type="scientific">Daphnia galeata</name>
    <dbReference type="NCBI Taxonomy" id="27404"/>
    <lineage>
        <taxon>Eukaryota</taxon>
        <taxon>Metazoa</taxon>
        <taxon>Ecdysozoa</taxon>
        <taxon>Arthropoda</taxon>
        <taxon>Crustacea</taxon>
        <taxon>Branchiopoda</taxon>
        <taxon>Diplostraca</taxon>
        <taxon>Cladocera</taxon>
        <taxon>Anomopoda</taxon>
        <taxon>Daphniidae</taxon>
        <taxon>Daphnia</taxon>
    </lineage>
</organism>
<dbReference type="InterPro" id="IPR000101">
    <property type="entry name" value="GGT_peptidase"/>
</dbReference>